<organism evidence="6 7">
    <name type="scientific">Brumicola blandensis</name>
    <dbReference type="NCBI Taxonomy" id="3075611"/>
    <lineage>
        <taxon>Bacteria</taxon>
        <taxon>Pseudomonadati</taxon>
        <taxon>Pseudomonadota</taxon>
        <taxon>Gammaproteobacteria</taxon>
        <taxon>Alteromonadales</taxon>
        <taxon>Alteromonadaceae</taxon>
        <taxon>Brumicola</taxon>
    </lineage>
</organism>
<dbReference type="EMBL" id="JAVRIE010000004">
    <property type="protein sequence ID" value="MDT0583242.1"/>
    <property type="molecule type" value="Genomic_DNA"/>
</dbReference>
<dbReference type="Proteomes" id="UP001249020">
    <property type="component" value="Unassembled WGS sequence"/>
</dbReference>
<dbReference type="RefSeq" id="WP_311362008.1">
    <property type="nucleotide sequence ID" value="NZ_JAVRIE010000004.1"/>
</dbReference>
<proteinExistence type="predicted"/>
<feature type="transmembrane region" description="Helical" evidence="4">
    <location>
        <begin position="245"/>
        <end position="267"/>
    </location>
</feature>
<reference evidence="6 7" key="1">
    <citation type="submission" date="2023-09" db="EMBL/GenBank/DDBJ databases">
        <authorList>
            <person name="Rey-Velasco X."/>
        </authorList>
    </citation>
    <scope>NUCLEOTIDE SEQUENCE [LARGE SCALE GENOMIC DNA]</scope>
    <source>
        <strain evidence="6 7">W409</strain>
    </source>
</reference>
<dbReference type="InterPro" id="IPR036890">
    <property type="entry name" value="HATPase_C_sf"/>
</dbReference>
<feature type="transmembrane region" description="Helical" evidence="4">
    <location>
        <begin position="151"/>
        <end position="173"/>
    </location>
</feature>
<feature type="transmembrane region" description="Helical" evidence="4">
    <location>
        <begin position="29"/>
        <end position="46"/>
    </location>
</feature>
<gene>
    <name evidence="6" type="primary">prsK</name>
    <name evidence="6" type="ORF">RM544_11885</name>
</gene>
<keyword evidence="3" id="KW-0597">Phosphoprotein</keyword>
<feature type="transmembrane region" description="Helical" evidence="4">
    <location>
        <begin position="215"/>
        <end position="239"/>
    </location>
</feature>
<dbReference type="Pfam" id="PF02518">
    <property type="entry name" value="HATPase_c"/>
    <property type="match status" value="1"/>
</dbReference>
<dbReference type="InterPro" id="IPR003594">
    <property type="entry name" value="HATPase_dom"/>
</dbReference>
<evidence type="ECO:0000313" key="6">
    <source>
        <dbReference type="EMBL" id="MDT0583242.1"/>
    </source>
</evidence>
<sequence length="683" mass="77393">MFGSLGYALAAFGYFALILLLLTGRKSGIAKYLLIAASLVTCLWAASHIGGLGWQKSIAHFFAADASRQWVWMLFLAACLRSDFHSFKQIVLRPITLSLLVLPTAALIAAITSSLPSLWQFSLHTIVALQMLIVLELVYRQAGEQKWAYKPLVLFLGSMSLFDFVTYANATMINQIGENYIYARGYIYFCLLPFLVLAIRRISYWGVAIFVSRDVVLHSTLLLVAGGYLFFMALIGYLVKFLGGSWSYPLQLVLVAVSLVLLISLFLSHNFRTRIKVFITKHFYANQFDYRVQWVKLTESISGQDQSLHDVYQASLRGILDAMEYEKGVLLKHSKSGLSAVASVNTSVENDLDFGKLAYLTQYFQHKEWIVDISELRVKPHQYEELDDKDYFMNHFGFQLIIPLFRQDEFWGMAIIDADNEHGKSLNWELRDYINAVKAQVANYILQFEGAYALAENAQFAAFSRMSAFVLHDLKNVMAQIDLILANAQQHKSNPEFIDDTFETLEHTKSRMDKMLKQLTEKKVAETQRSREIDLCALSEEVLRQRCQSILPLPMLKAEHTLLLEIDADKFSNVMYHLVSNAQQATSESGKVVVEIEKEFDGQSHWAVIKIIDDGQGMSQDFINTRLFKPFDTTKGNAGMGIGAYDAKNFIEELGGTIDVDSAPDEGTVFTLRIPMMEQYKAE</sequence>
<dbReference type="Gene3D" id="3.30.565.10">
    <property type="entry name" value="Histidine kinase-like ATPase, C-terminal domain"/>
    <property type="match status" value="1"/>
</dbReference>
<evidence type="ECO:0000313" key="7">
    <source>
        <dbReference type="Proteomes" id="UP001249020"/>
    </source>
</evidence>
<feature type="transmembrane region" description="Helical" evidence="4">
    <location>
        <begin position="118"/>
        <end position="139"/>
    </location>
</feature>
<dbReference type="InterPro" id="IPR005467">
    <property type="entry name" value="His_kinase_dom"/>
</dbReference>
<dbReference type="PRINTS" id="PR00344">
    <property type="entry name" value="BCTRLSENSOR"/>
</dbReference>
<keyword evidence="7" id="KW-1185">Reference proteome</keyword>
<keyword evidence="6" id="KW-0418">Kinase</keyword>
<feature type="domain" description="Histidine kinase" evidence="5">
    <location>
        <begin position="469"/>
        <end position="678"/>
    </location>
</feature>
<protein>
    <recommendedName>
        <fullName evidence="2">histidine kinase</fullName>
        <ecNumber evidence="2">2.7.13.3</ecNumber>
    </recommendedName>
</protein>
<keyword evidence="4" id="KW-0812">Transmembrane</keyword>
<dbReference type="SMART" id="SM00387">
    <property type="entry name" value="HATPase_c"/>
    <property type="match status" value="1"/>
</dbReference>
<dbReference type="InterPro" id="IPR004358">
    <property type="entry name" value="Sig_transdc_His_kin-like_C"/>
</dbReference>
<evidence type="ECO:0000259" key="5">
    <source>
        <dbReference type="PROSITE" id="PS50109"/>
    </source>
</evidence>
<dbReference type="SUPFAM" id="SSF55874">
    <property type="entry name" value="ATPase domain of HSP90 chaperone/DNA topoisomerase II/histidine kinase"/>
    <property type="match status" value="1"/>
</dbReference>
<comment type="caution">
    <text evidence="6">The sequence shown here is derived from an EMBL/GenBank/DDBJ whole genome shotgun (WGS) entry which is preliminary data.</text>
</comment>
<feature type="transmembrane region" description="Helical" evidence="4">
    <location>
        <begin position="185"/>
        <end position="203"/>
    </location>
</feature>
<dbReference type="EC" id="2.7.13.3" evidence="2"/>
<name>A0AAW8R1W4_9ALTE</name>
<keyword evidence="4" id="KW-1133">Transmembrane helix</keyword>
<dbReference type="InterPro" id="IPR014265">
    <property type="entry name" value="XrtA/PrsK"/>
</dbReference>
<evidence type="ECO:0000256" key="4">
    <source>
        <dbReference type="SAM" id="Phobius"/>
    </source>
</evidence>
<dbReference type="PANTHER" id="PTHR43547">
    <property type="entry name" value="TWO-COMPONENT HISTIDINE KINASE"/>
    <property type="match status" value="1"/>
</dbReference>
<evidence type="ECO:0000256" key="3">
    <source>
        <dbReference type="ARBA" id="ARBA00022553"/>
    </source>
</evidence>
<feature type="transmembrane region" description="Helical" evidence="4">
    <location>
        <begin position="6"/>
        <end position="22"/>
    </location>
</feature>
<dbReference type="PANTHER" id="PTHR43547:SF2">
    <property type="entry name" value="HYBRID SIGNAL TRANSDUCTION HISTIDINE KINASE C"/>
    <property type="match status" value="1"/>
</dbReference>
<dbReference type="NCBIfam" id="TIGR02916">
    <property type="entry name" value="PEP_his_kin"/>
    <property type="match status" value="1"/>
</dbReference>
<keyword evidence="6" id="KW-0808">Transferase</keyword>
<dbReference type="GO" id="GO:0000155">
    <property type="term" value="F:phosphorelay sensor kinase activity"/>
    <property type="evidence" value="ECO:0007669"/>
    <property type="project" value="TreeGrafter"/>
</dbReference>
<accession>A0AAW8R1W4</accession>
<evidence type="ECO:0000256" key="2">
    <source>
        <dbReference type="ARBA" id="ARBA00012438"/>
    </source>
</evidence>
<comment type="catalytic activity">
    <reaction evidence="1">
        <text>ATP + protein L-histidine = ADP + protein N-phospho-L-histidine.</text>
        <dbReference type="EC" id="2.7.13.3"/>
    </reaction>
</comment>
<evidence type="ECO:0000256" key="1">
    <source>
        <dbReference type="ARBA" id="ARBA00000085"/>
    </source>
</evidence>
<keyword evidence="4" id="KW-0472">Membrane</keyword>
<dbReference type="PROSITE" id="PS50109">
    <property type="entry name" value="HIS_KIN"/>
    <property type="match status" value="1"/>
</dbReference>
<feature type="transmembrane region" description="Helical" evidence="4">
    <location>
        <begin position="90"/>
        <end position="112"/>
    </location>
</feature>
<dbReference type="AlphaFoldDB" id="A0AAW8R1W4"/>